<feature type="region of interest" description="Disordered" evidence="1">
    <location>
        <begin position="1"/>
        <end position="28"/>
    </location>
</feature>
<proteinExistence type="predicted"/>
<protein>
    <submittedName>
        <fullName evidence="3">Uncharacterized protein</fullName>
    </submittedName>
</protein>
<dbReference type="Proteomes" id="UP001325479">
    <property type="component" value="Chromosome"/>
</dbReference>
<reference evidence="3 4" key="1">
    <citation type="submission" date="2023-12" db="EMBL/GenBank/DDBJ databases">
        <title>Genome sequencing and assembly of bacterial species from a model synthetic community.</title>
        <authorList>
            <person name="Hogle S.L."/>
        </authorList>
    </citation>
    <scope>NUCLEOTIDE SEQUENCE [LARGE SCALE GENOMIC DNA]</scope>
    <source>
        <strain evidence="3 4">HAMBI 2494</strain>
    </source>
</reference>
<feature type="transmembrane region" description="Helical" evidence="2">
    <location>
        <begin position="105"/>
        <end position="126"/>
    </location>
</feature>
<evidence type="ECO:0000313" key="3">
    <source>
        <dbReference type="EMBL" id="WQD76290.1"/>
    </source>
</evidence>
<keyword evidence="4" id="KW-1185">Reference proteome</keyword>
<dbReference type="RefSeq" id="WP_114814211.1">
    <property type="nucleotide sequence ID" value="NZ_CP139965.1"/>
</dbReference>
<organism evidence="3 4">
    <name type="scientific">Paraburkholderia kururiensis</name>
    <dbReference type="NCBI Taxonomy" id="984307"/>
    <lineage>
        <taxon>Bacteria</taxon>
        <taxon>Pseudomonadati</taxon>
        <taxon>Pseudomonadota</taxon>
        <taxon>Betaproteobacteria</taxon>
        <taxon>Burkholderiales</taxon>
        <taxon>Burkholderiaceae</taxon>
        <taxon>Paraburkholderia</taxon>
    </lineage>
</organism>
<feature type="transmembrane region" description="Helical" evidence="2">
    <location>
        <begin position="34"/>
        <end position="58"/>
    </location>
</feature>
<evidence type="ECO:0000256" key="1">
    <source>
        <dbReference type="SAM" id="MobiDB-lite"/>
    </source>
</evidence>
<dbReference type="EMBL" id="CP139965">
    <property type="protein sequence ID" value="WQD76290.1"/>
    <property type="molecule type" value="Genomic_DNA"/>
</dbReference>
<name>A0ABZ0WFZ2_9BURK</name>
<evidence type="ECO:0000256" key="2">
    <source>
        <dbReference type="SAM" id="Phobius"/>
    </source>
</evidence>
<evidence type="ECO:0000313" key="4">
    <source>
        <dbReference type="Proteomes" id="UP001325479"/>
    </source>
</evidence>
<keyword evidence="2" id="KW-0472">Membrane</keyword>
<feature type="transmembrane region" description="Helical" evidence="2">
    <location>
        <begin position="70"/>
        <end position="93"/>
    </location>
</feature>
<keyword evidence="2" id="KW-0812">Transmembrane</keyword>
<gene>
    <name evidence="3" type="ORF">U0042_19555</name>
</gene>
<sequence>MKQQEGAAVEDEGVPPQQPVEPKMGPTRPSLPRTAMFALTLVGFWIYGPIGLFFTYVSAQNPFGASDSDILWLAWVYWNTGALLLIHAVYALLTSPWETRGPGYRGYVVNCIALVIGALLLARLTLSFPELLQLVFGNLQ</sequence>
<accession>A0ABZ0WFZ2</accession>
<keyword evidence="2" id="KW-1133">Transmembrane helix</keyword>